<dbReference type="GO" id="GO:0070009">
    <property type="term" value="F:serine-type aminopeptidase activity"/>
    <property type="evidence" value="ECO:0007669"/>
    <property type="project" value="UniProtKB-UniRule"/>
</dbReference>
<dbReference type="EMBL" id="FNQF01000005">
    <property type="protein sequence ID" value="SEA37514.1"/>
    <property type="molecule type" value="Genomic_DNA"/>
</dbReference>
<comment type="function">
    <text evidence="7">Catalyzes the removal of dipeptides from the N-terminus of oligopeptides.</text>
</comment>
<evidence type="ECO:0000256" key="4">
    <source>
        <dbReference type="ARBA" id="ARBA00022729"/>
    </source>
</evidence>
<dbReference type="Gene3D" id="2.40.10.10">
    <property type="entry name" value="Trypsin-like serine proteases"/>
    <property type="match status" value="1"/>
</dbReference>
<organism evidence="8 9">
    <name type="scientific">Psychroflexus halocasei</name>
    <dbReference type="NCBI Taxonomy" id="908615"/>
    <lineage>
        <taxon>Bacteria</taxon>
        <taxon>Pseudomonadati</taxon>
        <taxon>Bacteroidota</taxon>
        <taxon>Flavobacteriia</taxon>
        <taxon>Flavobacteriales</taxon>
        <taxon>Flavobacteriaceae</taxon>
        <taxon>Psychroflexus</taxon>
    </lineage>
</organism>
<dbReference type="SUPFAM" id="SSF50494">
    <property type="entry name" value="Trypsin-like serine proteases"/>
    <property type="match status" value="1"/>
</dbReference>
<evidence type="ECO:0000256" key="7">
    <source>
        <dbReference type="RuleBase" id="RU366067"/>
    </source>
</evidence>
<keyword evidence="6 7" id="KW-0720">Serine protease</keyword>
<evidence type="ECO:0000313" key="8">
    <source>
        <dbReference type="EMBL" id="SEA37514.1"/>
    </source>
</evidence>
<proteinExistence type="inferred from homology"/>
<feature type="chain" id="PRO_5023053497" description="Dipeptidyl-peptidase" evidence="7">
    <location>
        <begin position="18"/>
        <end position="720"/>
    </location>
</feature>
<evidence type="ECO:0000256" key="1">
    <source>
        <dbReference type="ARBA" id="ARBA00010491"/>
    </source>
</evidence>
<dbReference type="EC" id="3.4.14.-" evidence="7"/>
<accession>A0A1H4APA1</accession>
<dbReference type="GO" id="GO:0006508">
    <property type="term" value="P:proteolysis"/>
    <property type="evidence" value="ECO:0007669"/>
    <property type="project" value="UniProtKB-KW"/>
</dbReference>
<dbReference type="RefSeq" id="WP_093244197.1">
    <property type="nucleotide sequence ID" value="NZ_FNQF01000005.1"/>
</dbReference>
<evidence type="ECO:0000256" key="2">
    <source>
        <dbReference type="ARBA" id="ARBA00022438"/>
    </source>
</evidence>
<dbReference type="PANTHER" id="PTHR38469">
    <property type="entry name" value="PERIPLASMIC PEPTIDASE SUBFAMILY S1B"/>
    <property type="match status" value="1"/>
</dbReference>
<comment type="similarity">
    <text evidence="1 7">Belongs to the peptidase S46 family.</text>
</comment>
<dbReference type="InterPro" id="IPR043504">
    <property type="entry name" value="Peptidase_S1_PA_chymotrypsin"/>
</dbReference>
<evidence type="ECO:0000256" key="3">
    <source>
        <dbReference type="ARBA" id="ARBA00022670"/>
    </source>
</evidence>
<dbReference type="InterPro" id="IPR009003">
    <property type="entry name" value="Peptidase_S1_PA"/>
</dbReference>
<evidence type="ECO:0000313" key="9">
    <source>
        <dbReference type="Proteomes" id="UP000198820"/>
    </source>
</evidence>
<name>A0A1H4APA1_9FLAO</name>
<reference evidence="8 9" key="1">
    <citation type="submission" date="2016-10" db="EMBL/GenBank/DDBJ databases">
        <authorList>
            <person name="de Groot N.N."/>
        </authorList>
    </citation>
    <scope>NUCLEOTIDE SEQUENCE [LARGE SCALE GENOMIC DNA]</scope>
    <source>
        <strain evidence="8 9">DSM 23581</strain>
    </source>
</reference>
<dbReference type="Proteomes" id="UP000198820">
    <property type="component" value="Unassembled WGS sequence"/>
</dbReference>
<keyword evidence="5 7" id="KW-0378">Hydrolase</keyword>
<evidence type="ECO:0000256" key="5">
    <source>
        <dbReference type="ARBA" id="ARBA00022801"/>
    </source>
</evidence>
<keyword evidence="2 7" id="KW-0031">Aminopeptidase</keyword>
<dbReference type="Pfam" id="PF10459">
    <property type="entry name" value="Peptidase_S46"/>
    <property type="match status" value="1"/>
</dbReference>
<dbReference type="AlphaFoldDB" id="A0A1H4APA1"/>
<evidence type="ECO:0000256" key="6">
    <source>
        <dbReference type="ARBA" id="ARBA00022825"/>
    </source>
</evidence>
<gene>
    <name evidence="8" type="ORF">SAMN05421540_10597</name>
</gene>
<dbReference type="InterPro" id="IPR019500">
    <property type="entry name" value="Pep_S46"/>
</dbReference>
<keyword evidence="3 7" id="KW-0645">Protease</keyword>
<sequence>MKLIRLFVFLFALPLFAQQGGMWIPSLLEGMNENEMQNLGMKMSAEDIYSVNQSSLKDAVPHFNGGCTSEVISPQGLLLTNHHCGYGQIQSHSSVENDYLADGFWAKSMSHELANPGMTVTFVVEITDVTEQVLKNTESASSEEERQQIIEKNKQKVVENSPKEEWQTNRVSTFYGGNQFMLFRVETFKDIRLVGAPPSSIGKFGSDTDNWTWPRHTGDFALFRIYADENNRPAEYSEDNVPYTPKHYLPVSLDGVEEGDFTLVFGFPGSTEEYLPAVAIEQLVETINPARIGLREVALKEQDVFMRKDKKIKIQYASKYSSIANYYKKWIGESQGMKKTGVVNIKKDQEKEFMQRVKAEDLENEYGSILSDFDKAYAEYEDYDLAYNLFSEAFVRNVELLRNGFQLYQLEQILNNRGKQSFNDRKDNLLKRFKSSYKDYSAQVDKKVFEKVIKYYAHEMPEQFISNELKQKNKADLTQEIYSSSALTSYEALEDLLKGSPKKIIKRLNKDLGYTFVKEQAEKFYTEVLPTYRSKSLEIEAIQKKYMKAIVELSPKEARIFPDANGTLRVTYGQVKGYSPKDAVYYEPVTHLEGVVEKYVPGDYEFDAPQKLLDLHANKDYGRYADKDGKMPINFIGTNHTTGGNSGSPVIDAHGNLIGLNFDRVWEGTMSDFFYDPVISRNIMVDARYILFIIDKYANATHLINEMKLVHPKSKDNSSK</sequence>
<protein>
    <recommendedName>
        <fullName evidence="7">Dipeptidyl-peptidase</fullName>
        <ecNumber evidence="7">3.4.14.-</ecNumber>
    </recommendedName>
</protein>
<feature type="signal peptide" evidence="7">
    <location>
        <begin position="1"/>
        <end position="17"/>
    </location>
</feature>
<dbReference type="GO" id="GO:0008239">
    <property type="term" value="F:dipeptidyl-peptidase activity"/>
    <property type="evidence" value="ECO:0007669"/>
    <property type="project" value="UniProtKB-UniRule"/>
</dbReference>
<dbReference type="PANTHER" id="PTHR38469:SF1">
    <property type="entry name" value="PERIPLASMIC PEPTIDASE SUBFAMILY S1B"/>
    <property type="match status" value="1"/>
</dbReference>
<keyword evidence="9" id="KW-1185">Reference proteome</keyword>
<keyword evidence="4 7" id="KW-0732">Signal</keyword>
<dbReference type="GO" id="GO:0043171">
    <property type="term" value="P:peptide catabolic process"/>
    <property type="evidence" value="ECO:0007669"/>
    <property type="project" value="UniProtKB-UniRule"/>
</dbReference>